<keyword evidence="2" id="KW-1185">Reference proteome</keyword>
<dbReference type="GO" id="GO:0005524">
    <property type="term" value="F:ATP binding"/>
    <property type="evidence" value="ECO:0007669"/>
    <property type="project" value="TreeGrafter"/>
</dbReference>
<comment type="caution">
    <text evidence="1">The sequence shown here is derived from an EMBL/GenBank/DDBJ whole genome shotgun (WGS) entry which is preliminary data.</text>
</comment>
<gene>
    <name evidence="1" type="ORF">Syun_026004</name>
</gene>
<name>A0AAP0ET66_9MAGN</name>
<dbReference type="GO" id="GO:0005759">
    <property type="term" value="C:mitochondrial matrix"/>
    <property type="evidence" value="ECO:0007669"/>
    <property type="project" value="TreeGrafter"/>
</dbReference>
<evidence type="ECO:0000313" key="1">
    <source>
        <dbReference type="EMBL" id="KAK9098959.1"/>
    </source>
</evidence>
<evidence type="ECO:0000313" key="2">
    <source>
        <dbReference type="Proteomes" id="UP001420932"/>
    </source>
</evidence>
<dbReference type="PANTHER" id="PTHR48102">
    <property type="entry name" value="ATP-DEPENDENT CLP PROTEASE ATP-BINDING SUBUNIT CLPX-LIKE, MITOCHONDRIAL-RELATED"/>
    <property type="match status" value="1"/>
</dbReference>
<proteinExistence type="predicted"/>
<dbReference type="InterPro" id="IPR050052">
    <property type="entry name" value="ATP-dep_Clp_protease_ClpX"/>
</dbReference>
<dbReference type="AlphaFoldDB" id="A0AAP0ET66"/>
<accession>A0AAP0ET66</accession>
<dbReference type="Gene3D" id="3.40.50.300">
    <property type="entry name" value="P-loop containing nucleotide triphosphate hydrolases"/>
    <property type="match status" value="1"/>
</dbReference>
<evidence type="ECO:0008006" key="3">
    <source>
        <dbReference type="Google" id="ProtNLM"/>
    </source>
</evidence>
<sequence length="122" mass="13478">MEDLTGIIARFRYHYVVAEFNVQAAQQGIVYIDEVDKITKAESLNISRDVSGEGVLRFDLRCEHPQGVVGGGAGDGVGSMVVISSYRNISLISNGIRDGMKNSVSDSVNQKPNQRRILYFRL</sequence>
<organism evidence="1 2">
    <name type="scientific">Stephania yunnanensis</name>
    <dbReference type="NCBI Taxonomy" id="152371"/>
    <lineage>
        <taxon>Eukaryota</taxon>
        <taxon>Viridiplantae</taxon>
        <taxon>Streptophyta</taxon>
        <taxon>Embryophyta</taxon>
        <taxon>Tracheophyta</taxon>
        <taxon>Spermatophyta</taxon>
        <taxon>Magnoliopsida</taxon>
        <taxon>Ranunculales</taxon>
        <taxon>Menispermaceae</taxon>
        <taxon>Menispermoideae</taxon>
        <taxon>Cissampelideae</taxon>
        <taxon>Stephania</taxon>
    </lineage>
</organism>
<dbReference type="GO" id="GO:0016887">
    <property type="term" value="F:ATP hydrolysis activity"/>
    <property type="evidence" value="ECO:0007669"/>
    <property type="project" value="TreeGrafter"/>
</dbReference>
<dbReference type="Proteomes" id="UP001420932">
    <property type="component" value="Unassembled WGS sequence"/>
</dbReference>
<dbReference type="InterPro" id="IPR027417">
    <property type="entry name" value="P-loop_NTPase"/>
</dbReference>
<dbReference type="GO" id="GO:0051603">
    <property type="term" value="P:proteolysis involved in protein catabolic process"/>
    <property type="evidence" value="ECO:0007669"/>
    <property type="project" value="TreeGrafter"/>
</dbReference>
<dbReference type="EMBL" id="JBBNAF010000011">
    <property type="protein sequence ID" value="KAK9098959.1"/>
    <property type="molecule type" value="Genomic_DNA"/>
</dbReference>
<dbReference type="PANTHER" id="PTHR48102:SF7">
    <property type="entry name" value="ATP-DEPENDENT CLP PROTEASE ATP-BINDING SUBUNIT CLPX-LIKE, MITOCHONDRIAL"/>
    <property type="match status" value="1"/>
</dbReference>
<protein>
    <recommendedName>
        <fullName evidence="3">ATPase AAA-type core domain-containing protein</fullName>
    </recommendedName>
</protein>
<reference evidence="1 2" key="1">
    <citation type="submission" date="2024-01" db="EMBL/GenBank/DDBJ databases">
        <title>Genome assemblies of Stephania.</title>
        <authorList>
            <person name="Yang L."/>
        </authorList>
    </citation>
    <scope>NUCLEOTIDE SEQUENCE [LARGE SCALE GENOMIC DNA]</scope>
    <source>
        <strain evidence="1">YNDBR</strain>
        <tissue evidence="1">Leaf</tissue>
    </source>
</reference>